<dbReference type="PANTHER" id="PTHR43297:SF2">
    <property type="entry name" value="DIPEPTIDE TRANSPORT ATP-BINDING PROTEIN DPPD"/>
    <property type="match status" value="1"/>
</dbReference>
<dbReference type="Proteomes" id="UP000071392">
    <property type="component" value="Unassembled WGS sequence"/>
</dbReference>
<dbReference type="InterPro" id="IPR017871">
    <property type="entry name" value="ABC_transporter-like_CS"/>
</dbReference>
<dbReference type="InterPro" id="IPR050388">
    <property type="entry name" value="ABC_Ni/Peptide_Import"/>
</dbReference>
<keyword evidence="6 9" id="KW-0067">ATP-binding</keyword>
<dbReference type="InterPro" id="IPR027417">
    <property type="entry name" value="P-loop_NTPase"/>
</dbReference>
<accession>A0A139STZ3</accession>
<comment type="subcellular location">
    <subcellularLocation>
        <location evidence="1">Cell inner membrane</location>
        <topology evidence="1">Peripheral membrane protein</topology>
    </subcellularLocation>
</comment>
<name>A0A139STZ3_9BACT</name>
<dbReference type="NCBIfam" id="TIGR01727">
    <property type="entry name" value="oligo_HPY"/>
    <property type="match status" value="1"/>
</dbReference>
<dbReference type="Pfam" id="PF08352">
    <property type="entry name" value="oligo_HPY"/>
    <property type="match status" value="1"/>
</dbReference>
<comment type="caution">
    <text evidence="9">The sequence shown here is derived from an EMBL/GenBank/DDBJ whole genome shotgun (WGS) entry which is preliminary data.</text>
</comment>
<evidence type="ECO:0000256" key="3">
    <source>
        <dbReference type="ARBA" id="ARBA00022448"/>
    </source>
</evidence>
<keyword evidence="5" id="KW-0547">Nucleotide-binding</keyword>
<dbReference type="SMART" id="SM00382">
    <property type="entry name" value="AAA"/>
    <property type="match status" value="1"/>
</dbReference>
<dbReference type="GO" id="GO:0016887">
    <property type="term" value="F:ATP hydrolysis activity"/>
    <property type="evidence" value="ECO:0007669"/>
    <property type="project" value="InterPro"/>
</dbReference>
<evidence type="ECO:0000256" key="2">
    <source>
        <dbReference type="ARBA" id="ARBA00005417"/>
    </source>
</evidence>
<evidence type="ECO:0000313" key="9">
    <source>
        <dbReference type="EMBL" id="KXU38057.1"/>
    </source>
</evidence>
<evidence type="ECO:0000256" key="4">
    <source>
        <dbReference type="ARBA" id="ARBA00022475"/>
    </source>
</evidence>
<dbReference type="GO" id="GO:0005886">
    <property type="term" value="C:plasma membrane"/>
    <property type="evidence" value="ECO:0007669"/>
    <property type="project" value="UniProtKB-SubCell"/>
</dbReference>
<sequence>MTNVSQPPRADDRAVVLSVKDLVTTFDTDAGRLTAVDGVSFTVQRGHTLGLVGESGCGKSVTACSIMRLLPQPMGKIAGGQILFDGHDLATASPEHLLKVRGGQIGMIFQEPMTALNPVHTIGRQLSEVFLLHTTRDRREALARSAEILGKVGIPSPEIRLGEYPHQLSGGMRQRVVIAMALACKPALIIADEPTTALDVTIQAQILDLMRELQREMGMAILLITHDLGVIAEMCDDVAVMYAGRIAEAGPVEQIFATPRHPYTRGLLDSIPRLSTPRKTRLATIEGMVPALADMPQGCRYQNRCPHRIPLCANLPKEEIASDSTRVSCHRWRELAADIEQPRAAL</sequence>
<dbReference type="Gene3D" id="3.40.50.300">
    <property type="entry name" value="P-loop containing nucleotide triphosphate hydrolases"/>
    <property type="match status" value="1"/>
</dbReference>
<evidence type="ECO:0000256" key="6">
    <source>
        <dbReference type="ARBA" id="ARBA00022840"/>
    </source>
</evidence>
<dbReference type="InterPro" id="IPR013563">
    <property type="entry name" value="Oligopep_ABC_C"/>
</dbReference>
<keyword evidence="4" id="KW-1003">Cell membrane</keyword>
<dbReference type="OrthoDB" id="9809450at2"/>
<dbReference type="GO" id="GO:0015833">
    <property type="term" value="P:peptide transport"/>
    <property type="evidence" value="ECO:0007669"/>
    <property type="project" value="InterPro"/>
</dbReference>
<dbReference type="CDD" id="cd03257">
    <property type="entry name" value="ABC_NikE_OppD_transporters"/>
    <property type="match status" value="1"/>
</dbReference>
<dbReference type="PROSITE" id="PS50893">
    <property type="entry name" value="ABC_TRANSPORTER_2"/>
    <property type="match status" value="1"/>
</dbReference>
<dbReference type="EMBL" id="LSZP01000002">
    <property type="protein sequence ID" value="KXU38057.1"/>
    <property type="molecule type" value="Genomic_DNA"/>
</dbReference>
<evidence type="ECO:0000259" key="8">
    <source>
        <dbReference type="PROSITE" id="PS50893"/>
    </source>
</evidence>
<dbReference type="InterPro" id="IPR003439">
    <property type="entry name" value="ABC_transporter-like_ATP-bd"/>
</dbReference>
<evidence type="ECO:0000256" key="1">
    <source>
        <dbReference type="ARBA" id="ARBA00004417"/>
    </source>
</evidence>
<keyword evidence="10" id="KW-1185">Reference proteome</keyword>
<dbReference type="RefSeq" id="WP_068710744.1">
    <property type="nucleotide sequence ID" value="NZ_LSZP01000002.1"/>
</dbReference>
<dbReference type="STRING" id="1548208.AXK12_00690"/>
<reference evidence="9 10" key="1">
    <citation type="submission" date="2016-02" db="EMBL/GenBank/DDBJ databases">
        <authorList>
            <person name="Wen L."/>
            <person name="He K."/>
            <person name="Yang H."/>
        </authorList>
    </citation>
    <scope>NUCLEOTIDE SEQUENCE [LARGE SCALE GENOMIC DNA]</scope>
    <source>
        <strain evidence="9 10">CV41</strain>
    </source>
</reference>
<dbReference type="Pfam" id="PF00005">
    <property type="entry name" value="ABC_tran"/>
    <property type="match status" value="1"/>
</dbReference>
<dbReference type="PANTHER" id="PTHR43297">
    <property type="entry name" value="OLIGOPEPTIDE TRANSPORT ATP-BINDING PROTEIN APPD"/>
    <property type="match status" value="1"/>
</dbReference>
<keyword evidence="3" id="KW-0813">Transport</keyword>
<dbReference type="GO" id="GO:0005524">
    <property type="term" value="F:ATP binding"/>
    <property type="evidence" value="ECO:0007669"/>
    <property type="project" value="UniProtKB-KW"/>
</dbReference>
<protein>
    <submittedName>
        <fullName evidence="9">Peptide ABC transporter ATP-binding protein</fullName>
    </submittedName>
</protein>
<evidence type="ECO:0000256" key="5">
    <source>
        <dbReference type="ARBA" id="ARBA00022741"/>
    </source>
</evidence>
<feature type="domain" description="ABC transporter" evidence="8">
    <location>
        <begin position="17"/>
        <end position="268"/>
    </location>
</feature>
<dbReference type="InterPro" id="IPR003593">
    <property type="entry name" value="AAA+_ATPase"/>
</dbReference>
<dbReference type="FunFam" id="3.40.50.300:FF:000016">
    <property type="entry name" value="Oligopeptide ABC transporter ATP-binding component"/>
    <property type="match status" value="1"/>
</dbReference>
<evidence type="ECO:0000313" key="10">
    <source>
        <dbReference type="Proteomes" id="UP000071392"/>
    </source>
</evidence>
<organism evidence="9 10">
    <name type="scientific">Cephaloticoccus capnophilus</name>
    <dbReference type="NCBI Taxonomy" id="1548208"/>
    <lineage>
        <taxon>Bacteria</taxon>
        <taxon>Pseudomonadati</taxon>
        <taxon>Verrucomicrobiota</taxon>
        <taxon>Opitutia</taxon>
        <taxon>Opitutales</taxon>
        <taxon>Opitutaceae</taxon>
        <taxon>Cephaloticoccus</taxon>
    </lineage>
</organism>
<comment type="similarity">
    <text evidence="2">Belongs to the ABC transporter superfamily.</text>
</comment>
<gene>
    <name evidence="9" type="ORF">AXK12_00690</name>
</gene>
<keyword evidence="7" id="KW-0472">Membrane</keyword>
<dbReference type="SUPFAM" id="SSF52540">
    <property type="entry name" value="P-loop containing nucleoside triphosphate hydrolases"/>
    <property type="match status" value="1"/>
</dbReference>
<evidence type="ECO:0000256" key="7">
    <source>
        <dbReference type="ARBA" id="ARBA00023136"/>
    </source>
</evidence>
<dbReference type="PROSITE" id="PS00211">
    <property type="entry name" value="ABC_TRANSPORTER_1"/>
    <property type="match status" value="1"/>
</dbReference>
<dbReference type="AlphaFoldDB" id="A0A139STZ3"/>
<proteinExistence type="inferred from homology"/>